<evidence type="ECO:0000313" key="2">
    <source>
        <dbReference type="Proteomes" id="UP001154282"/>
    </source>
</evidence>
<proteinExistence type="predicted"/>
<protein>
    <submittedName>
        <fullName evidence="1">Uncharacterized protein</fullName>
    </submittedName>
</protein>
<organism evidence="1 2">
    <name type="scientific">Linum tenue</name>
    <dbReference type="NCBI Taxonomy" id="586396"/>
    <lineage>
        <taxon>Eukaryota</taxon>
        <taxon>Viridiplantae</taxon>
        <taxon>Streptophyta</taxon>
        <taxon>Embryophyta</taxon>
        <taxon>Tracheophyta</taxon>
        <taxon>Spermatophyta</taxon>
        <taxon>Magnoliopsida</taxon>
        <taxon>eudicotyledons</taxon>
        <taxon>Gunneridae</taxon>
        <taxon>Pentapetalae</taxon>
        <taxon>rosids</taxon>
        <taxon>fabids</taxon>
        <taxon>Malpighiales</taxon>
        <taxon>Linaceae</taxon>
        <taxon>Linum</taxon>
    </lineage>
</organism>
<accession>A0AAV0N9Q0</accession>
<evidence type="ECO:0000313" key="1">
    <source>
        <dbReference type="EMBL" id="CAI0455157.1"/>
    </source>
</evidence>
<sequence length="53" mass="6043">MLLMLEMKGCAGYHCPRSVKVMTMMVMKFLNLNSNPMEHCWTGFSQGLDTDVD</sequence>
<gene>
    <name evidence="1" type="ORF">LITE_LOCUS32227</name>
</gene>
<dbReference type="EMBL" id="CAMGYJ010000008">
    <property type="protein sequence ID" value="CAI0455157.1"/>
    <property type="molecule type" value="Genomic_DNA"/>
</dbReference>
<comment type="caution">
    <text evidence="1">The sequence shown here is derived from an EMBL/GenBank/DDBJ whole genome shotgun (WGS) entry which is preliminary data.</text>
</comment>
<dbReference type="AlphaFoldDB" id="A0AAV0N9Q0"/>
<dbReference type="Proteomes" id="UP001154282">
    <property type="component" value="Unassembled WGS sequence"/>
</dbReference>
<name>A0AAV0N9Q0_9ROSI</name>
<keyword evidence="2" id="KW-1185">Reference proteome</keyword>
<reference evidence="1" key="1">
    <citation type="submission" date="2022-08" db="EMBL/GenBank/DDBJ databases">
        <authorList>
            <person name="Gutierrez-Valencia J."/>
        </authorList>
    </citation>
    <scope>NUCLEOTIDE SEQUENCE</scope>
</reference>